<gene>
    <name evidence="2" type="ORF">EGR_11266</name>
</gene>
<dbReference type="Pfam" id="PF18997">
    <property type="entry name" value="DUF5727"/>
    <property type="match status" value="1"/>
</dbReference>
<reference evidence="2 3" key="1">
    <citation type="journal article" date="2013" name="Nat. Genet.">
        <title>The genome of the hydatid tapeworm Echinococcus granulosus.</title>
        <authorList>
            <person name="Zheng H."/>
            <person name="Zhang W."/>
            <person name="Zhang L."/>
            <person name="Zhang Z."/>
            <person name="Li J."/>
            <person name="Lu G."/>
            <person name="Zhu Y."/>
            <person name="Wang Y."/>
            <person name="Huang Y."/>
            <person name="Liu J."/>
            <person name="Kang H."/>
            <person name="Chen J."/>
            <person name="Wang L."/>
            <person name="Chen A."/>
            <person name="Yu S."/>
            <person name="Gao Z."/>
            <person name="Jin L."/>
            <person name="Gu W."/>
            <person name="Wang Z."/>
            <person name="Zhao L."/>
            <person name="Shi B."/>
            <person name="Wen H."/>
            <person name="Lin R."/>
            <person name="Jones M.K."/>
            <person name="Brejova B."/>
            <person name="Vinar T."/>
            <person name="Zhao G."/>
            <person name="McManus D.P."/>
            <person name="Chen Z."/>
            <person name="Zhou Y."/>
            <person name="Wang S."/>
        </authorList>
    </citation>
    <scope>NUCLEOTIDE SEQUENCE [LARGE SCALE GENOMIC DNA]</scope>
</reference>
<dbReference type="GeneID" id="36346975"/>
<evidence type="ECO:0000259" key="1">
    <source>
        <dbReference type="Pfam" id="PF18997"/>
    </source>
</evidence>
<dbReference type="EMBL" id="APAU02000653">
    <property type="protein sequence ID" value="EUB53882.1"/>
    <property type="molecule type" value="Genomic_DNA"/>
</dbReference>
<organism evidence="2 3">
    <name type="scientific">Echinococcus granulosus</name>
    <name type="common">Hydatid tapeworm</name>
    <dbReference type="NCBI Taxonomy" id="6210"/>
    <lineage>
        <taxon>Eukaryota</taxon>
        <taxon>Metazoa</taxon>
        <taxon>Spiralia</taxon>
        <taxon>Lophotrochozoa</taxon>
        <taxon>Platyhelminthes</taxon>
        <taxon>Cestoda</taxon>
        <taxon>Eucestoda</taxon>
        <taxon>Cyclophyllidea</taxon>
        <taxon>Taeniidae</taxon>
        <taxon>Echinococcus</taxon>
        <taxon>Echinococcus granulosus group</taxon>
    </lineage>
</organism>
<dbReference type="KEGG" id="egl:EGR_11266"/>
<feature type="domain" description="DUF5727" evidence="1">
    <location>
        <begin position="17"/>
        <end position="120"/>
    </location>
</feature>
<dbReference type="InterPro" id="IPR043785">
    <property type="entry name" value="DUF5727"/>
</dbReference>
<dbReference type="RefSeq" id="XP_024345078.1">
    <property type="nucleotide sequence ID" value="XM_024500509.1"/>
</dbReference>
<proteinExistence type="predicted"/>
<evidence type="ECO:0000313" key="3">
    <source>
        <dbReference type="Proteomes" id="UP000019149"/>
    </source>
</evidence>
<sequence length="121" mass="13585">MTQFGELLVRITTVCTASITLNDVNMQKVLWTSLTFNRSISVVTTLFVPYCNFSQPSPDEVDLRTSFPLSRFVKDQQSFSVDFAVGGAESDGVVLLERNEVTICEWEGVKVHRNRSTICSE</sequence>
<name>W6U6B2_ECHGR</name>
<dbReference type="OrthoDB" id="6270305at2759"/>
<comment type="caution">
    <text evidence="2">The sequence shown here is derived from an EMBL/GenBank/DDBJ whole genome shotgun (WGS) entry which is preliminary data.</text>
</comment>
<dbReference type="CTD" id="36346975"/>
<keyword evidence="3" id="KW-1185">Reference proteome</keyword>
<dbReference type="OMA" id="GMANITM"/>
<accession>W6U6B2</accession>
<protein>
    <recommendedName>
        <fullName evidence="1">DUF5727 domain-containing protein</fullName>
    </recommendedName>
</protein>
<evidence type="ECO:0000313" key="2">
    <source>
        <dbReference type="EMBL" id="EUB53882.1"/>
    </source>
</evidence>
<dbReference type="AlphaFoldDB" id="W6U6B2"/>
<dbReference type="Proteomes" id="UP000019149">
    <property type="component" value="Unassembled WGS sequence"/>
</dbReference>